<proteinExistence type="predicted"/>
<keyword evidence="1" id="KW-0472">Membrane</keyword>
<dbReference type="AlphaFoldDB" id="A0A850HCE4"/>
<keyword evidence="1" id="KW-1133">Transmembrane helix</keyword>
<name>A0A850HCE4_9SPHN</name>
<dbReference type="Proteomes" id="UP000546031">
    <property type="component" value="Unassembled WGS sequence"/>
</dbReference>
<keyword evidence="3" id="KW-1185">Reference proteome</keyword>
<dbReference type="EMBL" id="JABWTA010000001">
    <property type="protein sequence ID" value="NVE94298.1"/>
    <property type="molecule type" value="Genomic_DNA"/>
</dbReference>
<sequence length="126" mass="13555">MKKIVNPEESAPQQSEAETIFRQSSDDNTYDLFKHMTTLTLVSLGGIMTIVSEDIVSMKPLALAVIVGLLALGGIGAFSGMVELAEERASGEKRARKITIYRKLASTGFGMGIGAFLSVFLLETLL</sequence>
<keyword evidence="1" id="KW-0812">Transmembrane</keyword>
<feature type="transmembrane region" description="Helical" evidence="1">
    <location>
        <begin position="104"/>
        <end position="122"/>
    </location>
</feature>
<protein>
    <submittedName>
        <fullName evidence="2">Uncharacterized protein</fullName>
    </submittedName>
</protein>
<feature type="transmembrane region" description="Helical" evidence="1">
    <location>
        <begin position="63"/>
        <end position="84"/>
    </location>
</feature>
<dbReference type="RefSeq" id="WP_176272587.1">
    <property type="nucleotide sequence ID" value="NZ_JABWTA010000001.1"/>
</dbReference>
<accession>A0A850HCE4</accession>
<evidence type="ECO:0000256" key="1">
    <source>
        <dbReference type="SAM" id="Phobius"/>
    </source>
</evidence>
<evidence type="ECO:0000313" key="2">
    <source>
        <dbReference type="EMBL" id="NVE94298.1"/>
    </source>
</evidence>
<evidence type="ECO:0000313" key="3">
    <source>
        <dbReference type="Proteomes" id="UP000546031"/>
    </source>
</evidence>
<gene>
    <name evidence="2" type="ORF">HUO12_05225</name>
</gene>
<comment type="caution">
    <text evidence="2">The sequence shown here is derived from an EMBL/GenBank/DDBJ whole genome shotgun (WGS) entry which is preliminary data.</text>
</comment>
<feature type="transmembrane region" description="Helical" evidence="1">
    <location>
        <begin position="32"/>
        <end position="51"/>
    </location>
</feature>
<organism evidence="2 3">
    <name type="scientific">Altererythrobacter lutimaris</name>
    <dbReference type="NCBI Taxonomy" id="2743979"/>
    <lineage>
        <taxon>Bacteria</taxon>
        <taxon>Pseudomonadati</taxon>
        <taxon>Pseudomonadota</taxon>
        <taxon>Alphaproteobacteria</taxon>
        <taxon>Sphingomonadales</taxon>
        <taxon>Erythrobacteraceae</taxon>
        <taxon>Altererythrobacter</taxon>
    </lineage>
</organism>
<reference evidence="2 3" key="1">
    <citation type="submission" date="2020-06" db="EMBL/GenBank/DDBJ databases">
        <title>Altererythrobacter lutimaris sp. nov., a marine bacterium isolated from a tidal flat.</title>
        <authorList>
            <person name="Kim D."/>
            <person name="Yoo Y."/>
            <person name="Kim J.-J."/>
        </authorList>
    </citation>
    <scope>NUCLEOTIDE SEQUENCE [LARGE SCALE GENOMIC DNA]</scope>
    <source>
        <strain evidence="2 3">JGD-16</strain>
    </source>
</reference>